<dbReference type="GO" id="GO:0004497">
    <property type="term" value="F:monooxygenase activity"/>
    <property type="evidence" value="ECO:0007669"/>
    <property type="project" value="UniProtKB-KW"/>
</dbReference>
<organism evidence="9 10">
    <name type="scientific">Penicillium cosmopolitanum</name>
    <dbReference type="NCBI Taxonomy" id="1131564"/>
    <lineage>
        <taxon>Eukaryota</taxon>
        <taxon>Fungi</taxon>
        <taxon>Dikarya</taxon>
        <taxon>Ascomycota</taxon>
        <taxon>Pezizomycotina</taxon>
        <taxon>Eurotiomycetes</taxon>
        <taxon>Eurotiomycetidae</taxon>
        <taxon>Eurotiales</taxon>
        <taxon>Aspergillaceae</taxon>
        <taxon>Penicillium</taxon>
    </lineage>
</organism>
<evidence type="ECO:0000256" key="1">
    <source>
        <dbReference type="ARBA" id="ARBA00001971"/>
    </source>
</evidence>
<reference evidence="9" key="1">
    <citation type="submission" date="2022-12" db="EMBL/GenBank/DDBJ databases">
        <authorList>
            <person name="Petersen C."/>
        </authorList>
    </citation>
    <scope>NUCLEOTIDE SEQUENCE</scope>
    <source>
        <strain evidence="9">IBT 29677</strain>
    </source>
</reference>
<feature type="transmembrane region" description="Helical" evidence="8">
    <location>
        <begin position="35"/>
        <end position="56"/>
    </location>
</feature>
<evidence type="ECO:0000256" key="5">
    <source>
        <dbReference type="ARBA" id="ARBA00023033"/>
    </source>
</evidence>
<evidence type="ECO:0000256" key="7">
    <source>
        <dbReference type="RuleBase" id="RU000461"/>
    </source>
</evidence>
<dbReference type="GO" id="GO:0016705">
    <property type="term" value="F:oxidoreductase activity, acting on paired donors, with incorporation or reduction of molecular oxygen"/>
    <property type="evidence" value="ECO:0007669"/>
    <property type="project" value="InterPro"/>
</dbReference>
<dbReference type="Pfam" id="PF00067">
    <property type="entry name" value="p450"/>
    <property type="match status" value="1"/>
</dbReference>
<dbReference type="EMBL" id="JAPZBU010000009">
    <property type="protein sequence ID" value="KAJ5387138.1"/>
    <property type="molecule type" value="Genomic_DNA"/>
</dbReference>
<keyword evidence="4 6" id="KW-0408">Iron</keyword>
<comment type="similarity">
    <text evidence="7">Belongs to the cytochrome P450 family.</text>
</comment>
<evidence type="ECO:0000256" key="4">
    <source>
        <dbReference type="ARBA" id="ARBA00023004"/>
    </source>
</evidence>
<proteinExistence type="inferred from homology"/>
<accession>A0A9X0B3U4</accession>
<dbReference type="GO" id="GO:0020037">
    <property type="term" value="F:heme binding"/>
    <property type="evidence" value="ECO:0007669"/>
    <property type="project" value="InterPro"/>
</dbReference>
<dbReference type="PANTHER" id="PTHR24303">
    <property type="entry name" value="HEME-BINDING MONOOXYGENASE FAMILY"/>
    <property type="match status" value="1"/>
</dbReference>
<keyword evidence="8" id="KW-0472">Membrane</keyword>
<name>A0A9X0B3U4_9EURO</name>
<dbReference type="AlphaFoldDB" id="A0A9X0B3U4"/>
<evidence type="ECO:0000256" key="2">
    <source>
        <dbReference type="ARBA" id="ARBA00022723"/>
    </source>
</evidence>
<dbReference type="PRINTS" id="PR00463">
    <property type="entry name" value="EP450I"/>
</dbReference>
<keyword evidence="5 7" id="KW-0503">Monooxygenase</keyword>
<dbReference type="InterPro" id="IPR017972">
    <property type="entry name" value="Cyt_P450_CS"/>
</dbReference>
<evidence type="ECO:0000313" key="9">
    <source>
        <dbReference type="EMBL" id="KAJ5387138.1"/>
    </source>
</evidence>
<dbReference type="PANTHER" id="PTHR24303:SF31">
    <property type="entry name" value="CYTOCHROME P450 307A1-RELATED"/>
    <property type="match status" value="1"/>
</dbReference>
<dbReference type="InterPro" id="IPR002401">
    <property type="entry name" value="Cyt_P450_E_grp-I"/>
</dbReference>
<comment type="cofactor">
    <cofactor evidence="1 6">
        <name>heme</name>
        <dbReference type="ChEBI" id="CHEBI:30413"/>
    </cofactor>
</comment>
<dbReference type="GeneID" id="81373296"/>
<protein>
    <submittedName>
        <fullName evidence="9">Cytochrome P450 monooxygenase GliC2</fullName>
    </submittedName>
</protein>
<dbReference type="InterPro" id="IPR036396">
    <property type="entry name" value="Cyt_P450_sf"/>
</dbReference>
<dbReference type="Gene3D" id="1.10.630.10">
    <property type="entry name" value="Cytochrome P450"/>
    <property type="match status" value="1"/>
</dbReference>
<dbReference type="OrthoDB" id="2789670at2759"/>
<sequence length="536" mass="61168">MESKFHDLWAAGLIPAHLKTGPITNYIAPLGNSNLLLVTSAIGLAIVAIFIIRTPVTFLHYTNIIRSIDNKGLLDGPTFCYPFGNSKERLFQSRKYSFDWAQQYGKIYRIWTGLHSEVVITTPEDVAKFYQDANSHNKTFHRRSGWVTNSVLGEAVGFVSGDRWRVFRKILDPLVSNSVAVKHIPRINRAGLEFVANIPNVRIDKGGANDPLIISAARTFMPFPLLETSRVFFGEMEDTEKAELLEIGGIYSNALLLLFENGPFRRWLGYWMHTPTEYKATKNFLNRWDLFNGNIAQARHDKNDLPITQLWKHVHQGTITQKELIQTITEMTYTNLDVTSHVITTTCLFLADNRATQDALLAEIELHRNDVEKYLGRKDTLLHYSFLEAMRLQPVLPFTLPEASISDKELGGYHIPKHTSVTTDSYGLNIRNPFWGPNATEYLPMRFETISPIELIRNMNAFGYGSRKCLGQYFADKQLRSLVMHLFDKYDVSWHNRSQTDAAFDTDKSAHVDVFNVELCLTQRARTDFKDSHAGL</sequence>
<evidence type="ECO:0000256" key="6">
    <source>
        <dbReference type="PIRSR" id="PIRSR602401-1"/>
    </source>
</evidence>
<evidence type="ECO:0000256" key="3">
    <source>
        <dbReference type="ARBA" id="ARBA00023002"/>
    </source>
</evidence>
<gene>
    <name evidence="9" type="ORF">N7509_009679</name>
</gene>
<dbReference type="PROSITE" id="PS00086">
    <property type="entry name" value="CYTOCHROME_P450"/>
    <property type="match status" value="1"/>
</dbReference>
<keyword evidence="8" id="KW-0812">Transmembrane</keyword>
<dbReference type="SUPFAM" id="SSF48264">
    <property type="entry name" value="Cytochrome P450"/>
    <property type="match status" value="1"/>
</dbReference>
<evidence type="ECO:0000313" key="10">
    <source>
        <dbReference type="Proteomes" id="UP001147747"/>
    </source>
</evidence>
<keyword evidence="2 6" id="KW-0479">Metal-binding</keyword>
<comment type="caution">
    <text evidence="9">The sequence shown here is derived from an EMBL/GenBank/DDBJ whole genome shotgun (WGS) entry which is preliminary data.</text>
</comment>
<dbReference type="RefSeq" id="XP_056484936.1">
    <property type="nucleotide sequence ID" value="XM_056634316.1"/>
</dbReference>
<keyword evidence="3 7" id="KW-0560">Oxidoreductase</keyword>
<evidence type="ECO:0000256" key="8">
    <source>
        <dbReference type="SAM" id="Phobius"/>
    </source>
</evidence>
<dbReference type="Proteomes" id="UP001147747">
    <property type="component" value="Unassembled WGS sequence"/>
</dbReference>
<dbReference type="InterPro" id="IPR001128">
    <property type="entry name" value="Cyt_P450"/>
</dbReference>
<keyword evidence="6 7" id="KW-0349">Heme</keyword>
<feature type="binding site" description="axial binding residue" evidence="6">
    <location>
        <position position="469"/>
    </location>
    <ligand>
        <name>heme</name>
        <dbReference type="ChEBI" id="CHEBI:30413"/>
    </ligand>
    <ligandPart>
        <name>Fe</name>
        <dbReference type="ChEBI" id="CHEBI:18248"/>
    </ligandPart>
</feature>
<dbReference type="GO" id="GO:0005506">
    <property type="term" value="F:iron ion binding"/>
    <property type="evidence" value="ECO:0007669"/>
    <property type="project" value="InterPro"/>
</dbReference>
<keyword evidence="10" id="KW-1185">Reference proteome</keyword>
<keyword evidence="8" id="KW-1133">Transmembrane helix</keyword>
<reference evidence="9" key="2">
    <citation type="journal article" date="2023" name="IMA Fungus">
        <title>Comparative genomic study of the Penicillium genus elucidates a diverse pangenome and 15 lateral gene transfer events.</title>
        <authorList>
            <person name="Petersen C."/>
            <person name="Sorensen T."/>
            <person name="Nielsen M.R."/>
            <person name="Sondergaard T.E."/>
            <person name="Sorensen J.L."/>
            <person name="Fitzpatrick D.A."/>
            <person name="Frisvad J.C."/>
            <person name="Nielsen K.L."/>
        </authorList>
    </citation>
    <scope>NUCLEOTIDE SEQUENCE</scope>
    <source>
        <strain evidence="9">IBT 29677</strain>
    </source>
</reference>
<dbReference type="GO" id="GO:0043386">
    <property type="term" value="P:mycotoxin biosynthetic process"/>
    <property type="evidence" value="ECO:0007669"/>
    <property type="project" value="UniProtKB-ARBA"/>
</dbReference>